<dbReference type="SMART" id="SM00184">
    <property type="entry name" value="RING"/>
    <property type="match status" value="1"/>
</dbReference>
<dbReference type="InterPro" id="IPR001841">
    <property type="entry name" value="Znf_RING"/>
</dbReference>
<evidence type="ECO:0000256" key="7">
    <source>
        <dbReference type="PROSITE-ProRule" id="PRU01006"/>
    </source>
</evidence>
<dbReference type="Gene3D" id="2.130.10.10">
    <property type="entry name" value="YVTN repeat-like/Quinoprotein amine dehydrogenase"/>
    <property type="match status" value="1"/>
</dbReference>
<dbReference type="SMART" id="SM00320">
    <property type="entry name" value="WD40"/>
    <property type="match status" value="2"/>
</dbReference>
<evidence type="ECO:0000256" key="5">
    <source>
        <dbReference type="ARBA" id="ARBA00022927"/>
    </source>
</evidence>
<name>A0AA38P2H9_9AGAR</name>
<dbReference type="Pfam" id="PF23411">
    <property type="entry name" value="Beta-prop_Vps41"/>
    <property type="match status" value="1"/>
</dbReference>
<dbReference type="GO" id="GO:0034058">
    <property type="term" value="P:endosomal vesicle fusion"/>
    <property type="evidence" value="ECO:0007669"/>
    <property type="project" value="UniProtKB-UniRule"/>
</dbReference>
<comment type="function">
    <text evidence="6">Required for vacuolar assembly and vacuolar traffic.</text>
</comment>
<feature type="compositionally biased region" description="Acidic residues" evidence="8">
    <location>
        <begin position="25"/>
        <end position="67"/>
    </location>
</feature>
<dbReference type="GO" id="GO:0005770">
    <property type="term" value="C:late endosome"/>
    <property type="evidence" value="ECO:0007669"/>
    <property type="project" value="UniProtKB-SubCell"/>
</dbReference>
<dbReference type="PANTHER" id="PTHR12616">
    <property type="entry name" value="VACUOLAR PROTEIN SORTING VPS41"/>
    <property type="match status" value="1"/>
</dbReference>
<evidence type="ECO:0000313" key="10">
    <source>
        <dbReference type="EMBL" id="KAJ3834921.1"/>
    </source>
</evidence>
<dbReference type="InterPro" id="IPR057780">
    <property type="entry name" value="Beta-prop_Vps41"/>
</dbReference>
<feature type="region of interest" description="Disordered" evidence="8">
    <location>
        <begin position="1"/>
        <end position="67"/>
    </location>
</feature>
<dbReference type="Gene3D" id="1.25.40.10">
    <property type="entry name" value="Tetratricopeptide repeat domain"/>
    <property type="match status" value="1"/>
</dbReference>
<dbReference type="Pfam" id="PF23556">
    <property type="entry name" value="TPR_Vps41"/>
    <property type="match status" value="1"/>
</dbReference>
<dbReference type="GO" id="GO:0030136">
    <property type="term" value="C:clathrin-coated vesicle"/>
    <property type="evidence" value="ECO:0007669"/>
    <property type="project" value="UniProtKB-SubCell"/>
</dbReference>
<evidence type="ECO:0000256" key="8">
    <source>
        <dbReference type="SAM" id="MobiDB-lite"/>
    </source>
</evidence>
<feature type="domain" description="RING-type" evidence="9">
    <location>
        <begin position="982"/>
        <end position="1062"/>
    </location>
</feature>
<comment type="similarity">
    <text evidence="3 6">Belongs to the VPS41 family.</text>
</comment>
<evidence type="ECO:0000256" key="1">
    <source>
        <dbReference type="ARBA" id="ARBA00004132"/>
    </source>
</evidence>
<evidence type="ECO:0000256" key="2">
    <source>
        <dbReference type="ARBA" id="ARBA00004603"/>
    </source>
</evidence>
<evidence type="ECO:0000313" key="11">
    <source>
        <dbReference type="Proteomes" id="UP001163846"/>
    </source>
</evidence>
<evidence type="ECO:0000259" key="9">
    <source>
        <dbReference type="SMART" id="SM00184"/>
    </source>
</evidence>
<dbReference type="PANTHER" id="PTHR12616:SF1">
    <property type="entry name" value="VACUOLAR PROTEIN SORTING-ASSOCIATED PROTEIN 41 HOMOLOG"/>
    <property type="match status" value="1"/>
</dbReference>
<evidence type="ECO:0000256" key="6">
    <source>
        <dbReference type="PIRNR" id="PIRNR028921"/>
    </source>
</evidence>
<comment type="caution">
    <text evidence="10">The sequence shown here is derived from an EMBL/GenBank/DDBJ whole genome shotgun (WGS) entry which is preliminary data.</text>
</comment>
<feature type="repeat" description="CHCR" evidence="7">
    <location>
        <begin position="736"/>
        <end position="903"/>
    </location>
</feature>
<keyword evidence="11" id="KW-1185">Reference proteome</keyword>
<dbReference type="SUPFAM" id="SSF69322">
    <property type="entry name" value="Tricorn protease domain 2"/>
    <property type="match status" value="1"/>
</dbReference>
<dbReference type="InterPro" id="IPR015943">
    <property type="entry name" value="WD40/YVTN_repeat-like_dom_sf"/>
</dbReference>
<keyword evidence="6" id="KW-0926">Vacuole</keyword>
<evidence type="ECO:0000256" key="3">
    <source>
        <dbReference type="ARBA" id="ARBA00009582"/>
    </source>
</evidence>
<keyword evidence="4 6" id="KW-0813">Transport</keyword>
<protein>
    <recommendedName>
        <fullName evidence="6">Vacuolar protein sorting-associated protein 41</fullName>
    </recommendedName>
</protein>
<dbReference type="Proteomes" id="UP001163846">
    <property type="component" value="Unassembled WGS sequence"/>
</dbReference>
<reference evidence="10" key="1">
    <citation type="submission" date="2022-08" db="EMBL/GenBank/DDBJ databases">
        <authorList>
            <consortium name="DOE Joint Genome Institute"/>
            <person name="Min B."/>
            <person name="Riley R."/>
            <person name="Sierra-Patev S."/>
            <person name="Naranjo-Ortiz M."/>
            <person name="Looney B."/>
            <person name="Konkel Z."/>
            <person name="Slot J.C."/>
            <person name="Sakamoto Y."/>
            <person name="Steenwyk J.L."/>
            <person name="Rokas A."/>
            <person name="Carro J."/>
            <person name="Camarero S."/>
            <person name="Ferreira P."/>
            <person name="Molpeceres G."/>
            <person name="Ruiz-Duenas F.J."/>
            <person name="Serrano A."/>
            <person name="Henrissat B."/>
            <person name="Drula E."/>
            <person name="Hughes K.W."/>
            <person name="Mata J.L."/>
            <person name="Ishikawa N.K."/>
            <person name="Vargas-Isla R."/>
            <person name="Ushijima S."/>
            <person name="Smith C.A."/>
            <person name="Ahrendt S."/>
            <person name="Andreopoulos W."/>
            <person name="He G."/>
            <person name="Labutti K."/>
            <person name="Lipzen A."/>
            <person name="Ng V."/>
            <person name="Sandor L."/>
            <person name="Barry K."/>
            <person name="Martinez A.T."/>
            <person name="Xiao Y."/>
            <person name="Gibbons J.G."/>
            <person name="Terashima K."/>
            <person name="Hibbett D.S."/>
            <person name="Grigoriev I.V."/>
        </authorList>
    </citation>
    <scope>NUCLEOTIDE SEQUENCE</scope>
    <source>
        <strain evidence="10">TFB9207</strain>
    </source>
</reference>
<dbReference type="EMBL" id="MU806469">
    <property type="protein sequence ID" value="KAJ3834921.1"/>
    <property type="molecule type" value="Genomic_DNA"/>
</dbReference>
<dbReference type="InterPro" id="IPR000547">
    <property type="entry name" value="Clathrin_H-chain/VPS_repeat"/>
</dbReference>
<dbReference type="GO" id="GO:0005794">
    <property type="term" value="C:Golgi apparatus"/>
    <property type="evidence" value="ECO:0007669"/>
    <property type="project" value="UniProtKB-SubCell"/>
</dbReference>
<accession>A0AA38P2H9</accession>
<dbReference type="GO" id="GO:0006623">
    <property type="term" value="P:protein targeting to vacuole"/>
    <property type="evidence" value="ECO:0007669"/>
    <property type="project" value="InterPro"/>
</dbReference>
<keyword evidence="5 6" id="KW-0653">Protein transport</keyword>
<dbReference type="GO" id="GO:0000329">
    <property type="term" value="C:fungal-type vacuole membrane"/>
    <property type="evidence" value="ECO:0007669"/>
    <property type="project" value="UniProtKB-UniRule"/>
</dbReference>
<dbReference type="InterPro" id="IPR045111">
    <property type="entry name" value="Vps41/Vps8"/>
</dbReference>
<dbReference type="PROSITE" id="PS50236">
    <property type="entry name" value="CHCR"/>
    <property type="match status" value="1"/>
</dbReference>
<sequence length="1070" mass="118443">MSTTTDTTSEKVDDSNFVNGHGETIDDEQDEVEESSVSEEDEQDSAEGEEEEEEQDGTEDGEDEDEEPALKYERIGGELPALLKKDSASALTISAKFMVLGTHAGIVHLLDLSGNRIKSYKSHQASIVDICVDETSDFIATASIDGQVIIISLSSRESYAFDLRRPLRTVALEPSFAQRSSRAFVFGGLAGTLTLREKRGFFGVGHTETLLHSSEGSIWQVRWSPSGPLIAWANDLGVKVYDTATKSIIAYIDRPQDAPRPDLFPVNLNWQDEQTLLIAWADFIKVARVRTRETGFMLEVIKVFQLDSMIAGIMPHPMPIAVGSAPVSRPQSIVSTTSSSHSHLVNAIAKPNPTPTMNPPPLTSFLLLTFSPPQTSLLDLDALLTSDTDRTKQAKAPSERPELRIISRGGEELAADALSVSGYQSWGCGDYRLAGPISTDAELARTLASPSANSPANGTTISTKSNKWYVVLSPRDLILVRPRDELDHVSWLVERERYEEALEALEVIEHSLSGTNDHDGNTKNLGFGDKKVAGVNLTSADVGQKLVETLVSEGSFPKAAQFLPKVCGRDPKRWEDWIFVFAEKRHLQSIIPVVPTQHPRLNRVVYEMIMAYFLTHDATMVLRTIREWPHDIYDVGAVIIAVKDQLDKAAVANDPAAKATTVVLMECLAELYTSNRQPGKALPYFLRLRRPNVFELIEENNLYTDVKEMVLTLIEFESELDEGDTGRKEDEPSRAIALLVDNVHSIPINKVVSQLAPRPKYLFLYLDALNARDPNLLAGSGFSDLQNLQVYIGLHSAMSFTSTRITQVQLYAEYARPRLIDFLRSSTDYDLEKAYQVCQERDLIPEMVFLLGRMGDNKKALGLIIERLGDVERAIDFAKDQADDELWEDLLKYAETRPAFIRGLLENVGSEINPIRLIRRIKNGLEIPGLKGALIKILQDFHLQISLLEGCQTILNGDSSELSKRVQSNQTSGFFLTGKSRCHICSQPLKESPQHLVLLFLCRHTVHARCALPTGDGIQLPELPDPALRGVKLGGLGGRGLSGRIAFEAMVRARIGRGCPVCHKRSEGTS</sequence>
<dbReference type="SMART" id="SM00299">
    <property type="entry name" value="CLH"/>
    <property type="match status" value="1"/>
</dbReference>
<proteinExistence type="inferred from homology"/>
<dbReference type="AlphaFoldDB" id="A0AA38P2H9"/>
<organism evidence="10 11">
    <name type="scientific">Lentinula raphanica</name>
    <dbReference type="NCBI Taxonomy" id="153919"/>
    <lineage>
        <taxon>Eukaryota</taxon>
        <taxon>Fungi</taxon>
        <taxon>Dikarya</taxon>
        <taxon>Basidiomycota</taxon>
        <taxon>Agaricomycotina</taxon>
        <taxon>Agaricomycetes</taxon>
        <taxon>Agaricomycetidae</taxon>
        <taxon>Agaricales</taxon>
        <taxon>Marasmiineae</taxon>
        <taxon>Omphalotaceae</taxon>
        <taxon>Lentinula</taxon>
    </lineage>
</organism>
<evidence type="ECO:0000256" key="4">
    <source>
        <dbReference type="ARBA" id="ARBA00022448"/>
    </source>
</evidence>
<dbReference type="InterPro" id="IPR011990">
    <property type="entry name" value="TPR-like_helical_dom_sf"/>
</dbReference>
<dbReference type="PIRSF" id="PIRSF028921">
    <property type="entry name" value="VPS41"/>
    <property type="match status" value="1"/>
</dbReference>
<gene>
    <name evidence="10" type="ORF">F5878DRAFT_719001</name>
</gene>
<dbReference type="InterPro" id="IPR016902">
    <property type="entry name" value="Vps41"/>
</dbReference>
<dbReference type="GO" id="GO:0016236">
    <property type="term" value="P:macroautophagy"/>
    <property type="evidence" value="ECO:0007669"/>
    <property type="project" value="TreeGrafter"/>
</dbReference>
<dbReference type="GO" id="GO:0009267">
    <property type="term" value="P:cellular response to starvation"/>
    <property type="evidence" value="ECO:0007669"/>
    <property type="project" value="TreeGrafter"/>
</dbReference>
<dbReference type="InterPro" id="IPR001680">
    <property type="entry name" value="WD40_rpt"/>
</dbReference>
<comment type="subcellular location">
    <subcellularLocation>
        <location evidence="1">Cytoplasmic vesicle</location>
        <location evidence="1">Clathrin-coated vesicle</location>
    </subcellularLocation>
    <subcellularLocation>
        <location evidence="2">Late endosome</location>
    </subcellularLocation>
    <subcellularLocation>
        <location evidence="6">Vacuole</location>
    </subcellularLocation>
</comment>
<dbReference type="GO" id="GO:0030897">
    <property type="term" value="C:HOPS complex"/>
    <property type="evidence" value="ECO:0007669"/>
    <property type="project" value="UniProtKB-UniRule"/>
</dbReference>